<dbReference type="Pfam" id="PF16944">
    <property type="entry name" value="KCH"/>
    <property type="match status" value="1"/>
</dbReference>
<evidence type="ECO:0000313" key="3">
    <source>
        <dbReference type="EMBL" id="KAG7819371.1"/>
    </source>
</evidence>
<evidence type="ECO:0000256" key="2">
    <source>
        <dbReference type="SAM" id="Phobius"/>
    </source>
</evidence>
<feature type="transmembrane region" description="Helical" evidence="2">
    <location>
        <begin position="89"/>
        <end position="112"/>
    </location>
</feature>
<proteinExistence type="predicted"/>
<evidence type="ECO:0000313" key="4">
    <source>
        <dbReference type="Proteomes" id="UP001196530"/>
    </source>
</evidence>
<evidence type="ECO:0000256" key="1">
    <source>
        <dbReference type="SAM" id="MobiDB-lite"/>
    </source>
</evidence>
<dbReference type="AlphaFoldDB" id="A0AAN6DFT3"/>
<dbReference type="EMBL" id="JAHLUX010000004">
    <property type="protein sequence ID" value="KAG7819371.1"/>
    <property type="molecule type" value="Genomic_DNA"/>
</dbReference>
<organism evidence="3 4">
    <name type="scientific">Pichia angusta</name>
    <name type="common">Yeast</name>
    <name type="synonym">Hansenula polymorpha</name>
    <dbReference type="NCBI Taxonomy" id="870730"/>
    <lineage>
        <taxon>Eukaryota</taxon>
        <taxon>Fungi</taxon>
        <taxon>Dikarya</taxon>
        <taxon>Ascomycota</taxon>
        <taxon>Saccharomycotina</taxon>
        <taxon>Pichiomycetes</taxon>
        <taxon>Pichiales</taxon>
        <taxon>Pichiaceae</taxon>
        <taxon>Ogataea</taxon>
    </lineage>
</organism>
<feature type="transmembrane region" description="Helical" evidence="2">
    <location>
        <begin position="154"/>
        <end position="174"/>
    </location>
</feature>
<keyword evidence="2" id="KW-0472">Membrane</keyword>
<feature type="compositionally biased region" description="Polar residues" evidence="1">
    <location>
        <begin position="332"/>
        <end position="341"/>
    </location>
</feature>
<dbReference type="Proteomes" id="UP001196530">
    <property type="component" value="Unassembled WGS sequence"/>
</dbReference>
<keyword evidence="2" id="KW-0812">Transmembrane</keyword>
<dbReference type="GeneID" id="66126096"/>
<gene>
    <name evidence="3" type="ORF">KL928_002045</name>
</gene>
<accession>A0AAN6DFT3</accession>
<reference evidence="3" key="1">
    <citation type="journal article" date="2021" name="G3 (Bethesda)">
        <title>Genomic diversity, chromosomal rearrangements, and interspecies hybridization in the ogataea polymorpha species complex.</title>
        <authorList>
            <person name="Hanson S.J."/>
            <person name="Cinneide E.O."/>
            <person name="Salzberg L.I."/>
            <person name="Wolfe K.H."/>
            <person name="McGowan J."/>
            <person name="Fitzpatrick D.A."/>
            <person name="Matlin K."/>
        </authorList>
    </citation>
    <scope>NUCLEOTIDE SEQUENCE</scope>
    <source>
        <strain evidence="3">61-244</strain>
    </source>
</reference>
<feature type="region of interest" description="Disordered" evidence="1">
    <location>
        <begin position="327"/>
        <end position="349"/>
    </location>
</feature>
<name>A0AAN6DFT3_PICAN</name>
<dbReference type="GO" id="GO:0005886">
    <property type="term" value="C:plasma membrane"/>
    <property type="evidence" value="ECO:0007669"/>
    <property type="project" value="InterPro"/>
</dbReference>
<feature type="transmembrane region" description="Helical" evidence="2">
    <location>
        <begin position="226"/>
        <end position="247"/>
    </location>
</feature>
<dbReference type="RefSeq" id="XP_043060250.1">
    <property type="nucleotide sequence ID" value="XM_043202478.1"/>
</dbReference>
<dbReference type="PANTHER" id="PTHR36424">
    <property type="entry name" value="PHEROMONE-REGULATED MEMBRANE PROTEIN 6"/>
    <property type="match status" value="1"/>
</dbReference>
<dbReference type="GO" id="GO:0015079">
    <property type="term" value="F:potassium ion transmembrane transporter activity"/>
    <property type="evidence" value="ECO:0007669"/>
    <property type="project" value="InterPro"/>
</dbReference>
<feature type="transmembrane region" description="Helical" evidence="2">
    <location>
        <begin position="44"/>
        <end position="69"/>
    </location>
</feature>
<protein>
    <submittedName>
        <fullName evidence="3">Uncharacterized protein</fullName>
    </submittedName>
</protein>
<dbReference type="PANTHER" id="PTHR36424:SF1">
    <property type="entry name" value="LOW AFFINITY K(+) TRANSPORTER 1-RELATED"/>
    <property type="match status" value="1"/>
</dbReference>
<keyword evidence="2" id="KW-1133">Transmembrane helix</keyword>
<sequence>MKGFCEKRVPKMSSFKIGSVKTEEITFEDLAEEHDYRVFNFWTLVSYLIMLTEICLSFGFLASDIYTLVQIYALNDWDSYHAISYVPLLAYRIIFTTCIGISMTWLIANWWYGIHIYRTNSIVRSHLNDVARQINSLKSYERFCIYERSTTKSFFDWFSLTTYRSYYFSIYLWLLADTPRQVLNGATVAYSISNSFTSSEIVNVVVAIAQTNKREAVLLSFMTFSFIVWVIFTAKYICVIIGSFFVVSKIHSRHRTTFRKYCRRLVADSVIELYEKHEEELRKNHHHKYRDRTDAAEKPASFTKECLLSRDTYDNFSKDSLQKPVFARDPFRSTNNSSESLPSFPEDPFNDVINVSHTKQNRALAEKLEIPYPQELALSNSTMTDFGSQTQDIYVSKSSTYSSRKPSDNSIERSLLADRAPPRNIYASASLDQNLRKYT</sequence>
<dbReference type="InterPro" id="IPR031606">
    <property type="entry name" value="Kch1/2"/>
</dbReference>
<comment type="caution">
    <text evidence="3">The sequence shown here is derived from an EMBL/GenBank/DDBJ whole genome shotgun (WGS) entry which is preliminary data.</text>
</comment>
<feature type="region of interest" description="Disordered" evidence="1">
    <location>
        <begin position="397"/>
        <end position="416"/>
    </location>
</feature>